<reference evidence="3" key="1">
    <citation type="journal article" date="2020" name="mSystems">
        <title>Genome- and Community-Level Interaction Insights into Carbon Utilization and Element Cycling Functions of Hydrothermarchaeota in Hydrothermal Sediment.</title>
        <authorList>
            <person name="Zhou Z."/>
            <person name="Liu Y."/>
            <person name="Xu W."/>
            <person name="Pan J."/>
            <person name="Luo Z.H."/>
            <person name="Li M."/>
        </authorList>
    </citation>
    <scope>NUCLEOTIDE SEQUENCE [LARGE SCALE GENOMIC DNA]</scope>
    <source>
        <strain evidence="3">HyVt-527</strain>
    </source>
</reference>
<proteinExistence type="predicted"/>
<feature type="domain" description="Gliding motility protein SprA N-terminal" evidence="2">
    <location>
        <begin position="450"/>
        <end position="889"/>
    </location>
</feature>
<dbReference type="EMBL" id="DROD01000617">
    <property type="protein sequence ID" value="HHJ53463.1"/>
    <property type="molecule type" value="Genomic_DNA"/>
</dbReference>
<name>A0A7V5PQN4_CALAY</name>
<evidence type="ECO:0000259" key="2">
    <source>
        <dbReference type="Pfam" id="PF14349"/>
    </source>
</evidence>
<gene>
    <name evidence="3" type="primary">sprA</name>
    <name evidence="3" type="ORF">ENJ89_09740</name>
</gene>
<feature type="compositionally biased region" description="Basic residues" evidence="1">
    <location>
        <begin position="1162"/>
        <end position="1180"/>
    </location>
</feature>
<sequence length="1436" mass="163548">KIDPNPYIIDFANGILIFPALQPFDPPEGSRFHGRLPESDLVKIYNVANTDTRAMLDNHKFDMIVTSKSTKSTFDLGFYVLEGSEVITLGGKTLERDKDYTIDYFTGQLTLISPEARRSSSNLQIKYERANLFQLDKKTIFGGRLEYRFWDNSFVGLTALYLNKTTLDQRVRVGQEPFRNFVWDINAAFKFKPRIITRMLDALPIVETNAESRINIETEFAQSLPNPNTLNNSKTHDNDGVAYIDDFEASKRATTLGIRYRTWSMASVPAVNYKLGEQAFDVQEGDRSRAHIVWFNPYNQTLIKEIWPNRDVNTQTGQTTDVLGIDLWRDEGSDPDSAWAGIMRSTVAFSDQQKTKYIEMWVKGDKVTVNIDIGRISEDWYIRGKTVRGEASLGGLNTEDVNNNGLLEPEEDVGLDGIPNGQPGDDPDDNWSEPKRGALDIDDGYKYDGINGTEGNINMQGAHYPDTEDLDGDGQLSTTNAYYEYSFSLDSSSAESKKWLVGSTKYGWRQYRIPLKDFNRIIGNPDPNFQQIFFVRLWFSDLPTERTRIKIATFDFVGNEWEEKGVADSETGTFVKNDSLFTLATYNTEENVEAIPGGPEPYTSPPGVTGIRDRITKALSKEQSLVMRLFDLQPGQVAEARKTLFNTMNLTHYRNLRLFIHGDRSLPENPPMVTDQGDTLQEKSPIRFYLRFGSDANNYYEVGQDVYKGWNKVNFMDINLDDLARIKSVDSLNIGTADSLVFYKSLPTVPDGYFKARGQPNLTNVRYFIIGVKHRGNEMGRDNAPFTGEIWLDELRLSNVRKESATALRLSADVKLADIISLNAQWESKDADFHNVSTQFGKGNTQERQNYSGKIVLDKFLPSSWDLSIPVDGRASFSRSIPKYRPSTDELTGYRNNTIEKKVKSLLGLRDVPADLEDEITTSEVYGFGTTIKKRSKSKHWYLRYTLDGMLFDFDYSKKKSSNWEIQYNRSEQYKEAFKYNVPFGKKFFFQPFKWLAKVPVLKNLKDQKVYYLPESMNFNLNIVDSKSEQLRRGAEEVKRVINTSSTRSASLRYNLLDQLGFSLSRTHKADADFVGLNHKQLLKQIFTKGKFGLDTDINQNLKADFRPKLFSWLKTDFSFNNLFNYQLVNANKFKQASSKTGVRGNFTLNPGKLIKAIYTPKKSKKRSFRKRRSSRRKKRSSDNNQQQNQKQDQKKNGFSFPNPLMGLYNIIASWSNVKITASQDERVSHKYLVGLPQWKFQFGLSPDPGVPQDSTLDVNLIGPVKQTTRSVRTSTSFTVSKYVRASLNHDYSKQLSSSDYGRTRSGSTNSTYFVIADDPLKNYSGLSGWQAFVPDWSVQISNVEKLLFFSKFAKSVSIDHAHQSKYTENLTRQRDGSLAPNTQTFSNSWQPLIGMNIRTKWGFNGTVRYTKSANYNYALGGGATKTLTSAFSMSV</sequence>
<feature type="region of interest" description="Disordered" evidence="1">
    <location>
        <begin position="392"/>
        <end position="437"/>
    </location>
</feature>
<feature type="region of interest" description="Disordered" evidence="1">
    <location>
        <begin position="1162"/>
        <end position="1199"/>
    </location>
</feature>
<dbReference type="NCBIfam" id="TIGR04189">
    <property type="entry name" value="surface_SprA"/>
    <property type="match status" value="2"/>
</dbReference>
<evidence type="ECO:0000256" key="1">
    <source>
        <dbReference type="SAM" id="MobiDB-lite"/>
    </source>
</evidence>
<feature type="non-terminal residue" evidence="3">
    <location>
        <position position="1436"/>
    </location>
</feature>
<feature type="non-terminal residue" evidence="3">
    <location>
        <position position="1"/>
    </location>
</feature>
<dbReference type="Proteomes" id="UP000886124">
    <property type="component" value="Unassembled WGS sequence"/>
</dbReference>
<evidence type="ECO:0000313" key="3">
    <source>
        <dbReference type="EMBL" id="HHJ53463.1"/>
    </source>
</evidence>
<dbReference type="InterPro" id="IPR026377">
    <property type="entry name" value="Cell_surface_SprA"/>
</dbReference>
<accession>A0A7V5PQN4</accession>
<comment type="caution">
    <text evidence="3">The sequence shown here is derived from an EMBL/GenBank/DDBJ whole genome shotgun (WGS) entry which is preliminary data.</text>
</comment>
<organism evidence="3">
    <name type="scientific">Caldithrix abyssi</name>
    <dbReference type="NCBI Taxonomy" id="187145"/>
    <lineage>
        <taxon>Bacteria</taxon>
        <taxon>Pseudomonadati</taxon>
        <taxon>Calditrichota</taxon>
        <taxon>Calditrichia</taxon>
        <taxon>Calditrichales</taxon>
        <taxon>Calditrichaceae</taxon>
        <taxon>Caldithrix</taxon>
    </lineage>
</organism>
<protein>
    <submittedName>
        <fullName evidence="3">Cell surface protein SprA</fullName>
    </submittedName>
</protein>
<dbReference type="InterPro" id="IPR025684">
    <property type="entry name" value="SprA_N_dom"/>
</dbReference>
<dbReference type="Pfam" id="PF14349">
    <property type="entry name" value="SprA_N"/>
    <property type="match status" value="1"/>
</dbReference>